<dbReference type="Pfam" id="PF05494">
    <property type="entry name" value="MlaC"/>
    <property type="match status" value="1"/>
</dbReference>
<dbReference type="AlphaFoldDB" id="A0A4S5BUZ2"/>
<sequence>MFIQKMNRWLAAAALSGCAFVMAMPGLAQAQDMAPNELVEKVTSDVLKEIHDNSGVRSGNLNAAREAVDRLVMPHINFPRMTAAAVGPAWRNATQEQRTQVINEFKAMLIRTYAGSLDQIGDLKVVVLPMRAQTDENDVLVRTEVRGGDQPIKLDYRLQRTPGQGHGWKVYNVNVMGAWIVDSYRSQFQSIVNSKGIEGLIDALKKGDVK</sequence>
<evidence type="ECO:0000313" key="3">
    <source>
        <dbReference type="Proteomes" id="UP000306236"/>
    </source>
</evidence>
<comment type="caution">
    <text evidence="2">The sequence shown here is derived from an EMBL/GenBank/DDBJ whole genome shotgun (WGS) entry which is preliminary data.</text>
</comment>
<keyword evidence="1" id="KW-0732">Signal</keyword>
<proteinExistence type="predicted"/>
<dbReference type="Proteomes" id="UP000306236">
    <property type="component" value="Unassembled WGS sequence"/>
</dbReference>
<evidence type="ECO:0000256" key="1">
    <source>
        <dbReference type="SAM" id="SignalP"/>
    </source>
</evidence>
<protein>
    <submittedName>
        <fullName evidence="2">ABC transporter substrate-binding protein</fullName>
    </submittedName>
</protein>
<reference evidence="2 3" key="1">
    <citation type="submission" date="2019-04" db="EMBL/GenBank/DDBJ databases">
        <title>Lampropedia sp YIM MLB12 draf genome.</title>
        <authorList>
            <person name="Wang Y.-X."/>
        </authorList>
    </citation>
    <scope>NUCLEOTIDE SEQUENCE [LARGE SCALE GENOMIC DNA]</scope>
    <source>
        <strain evidence="2 3">YIM MLB12</strain>
    </source>
</reference>
<accession>A0A4S5BUZ2</accession>
<dbReference type="PANTHER" id="PTHR36573:SF1">
    <property type="entry name" value="INTERMEMBRANE PHOSPHOLIPID TRANSPORT SYSTEM BINDING PROTEIN MLAC"/>
    <property type="match status" value="1"/>
</dbReference>
<feature type="chain" id="PRO_5020517335" evidence="1">
    <location>
        <begin position="31"/>
        <end position="210"/>
    </location>
</feature>
<dbReference type="PIRSF" id="PIRSF004649">
    <property type="entry name" value="MlaC"/>
    <property type="match status" value="1"/>
</dbReference>
<feature type="signal peptide" evidence="1">
    <location>
        <begin position="1"/>
        <end position="30"/>
    </location>
</feature>
<dbReference type="Gene3D" id="3.10.450.50">
    <property type="match status" value="1"/>
</dbReference>
<dbReference type="InterPro" id="IPR008869">
    <property type="entry name" value="MlaC/ttg2D"/>
</dbReference>
<evidence type="ECO:0000313" key="2">
    <source>
        <dbReference type="EMBL" id="THJ34865.1"/>
    </source>
</evidence>
<dbReference type="Gene3D" id="1.10.10.640">
    <property type="entry name" value="phospholipid-binding protein"/>
    <property type="match status" value="1"/>
</dbReference>
<dbReference type="OrthoDB" id="9798905at2"/>
<name>A0A4S5BUZ2_9BURK</name>
<dbReference type="EMBL" id="SSWX01000005">
    <property type="protein sequence ID" value="THJ34865.1"/>
    <property type="molecule type" value="Genomic_DNA"/>
</dbReference>
<gene>
    <name evidence="2" type="ORF">E8K88_05060</name>
</gene>
<organism evidence="2 3">
    <name type="scientific">Lampropedia aestuarii</name>
    <dbReference type="NCBI Taxonomy" id="2562762"/>
    <lineage>
        <taxon>Bacteria</taxon>
        <taxon>Pseudomonadati</taxon>
        <taxon>Pseudomonadota</taxon>
        <taxon>Betaproteobacteria</taxon>
        <taxon>Burkholderiales</taxon>
        <taxon>Comamonadaceae</taxon>
        <taxon>Lampropedia</taxon>
    </lineage>
</organism>
<dbReference type="PANTHER" id="PTHR36573">
    <property type="entry name" value="INTERMEMBRANE PHOSPHOLIPID TRANSPORT SYSTEM BINDING PROTEIN MLAC"/>
    <property type="match status" value="1"/>
</dbReference>
<keyword evidence="3" id="KW-1185">Reference proteome</keyword>